<dbReference type="EMBL" id="PFAH01000007">
    <property type="protein sequence ID" value="PIR97976.1"/>
    <property type="molecule type" value="Genomic_DNA"/>
</dbReference>
<sequence>MPNTKSAKKALRQSERKRVINLQKKRGLLKTLKDYRKSIEEGDKEGALKKLPTVYKILDKAAKTNLIKKNKASRLKSRLTKKLTNSNQAPQAPIEITPEITLTTPED</sequence>
<keyword evidence="2 7" id="KW-0699">rRNA-binding</keyword>
<evidence type="ECO:0000256" key="7">
    <source>
        <dbReference type="HAMAP-Rule" id="MF_00500"/>
    </source>
</evidence>
<evidence type="ECO:0000256" key="2">
    <source>
        <dbReference type="ARBA" id="ARBA00022730"/>
    </source>
</evidence>
<evidence type="ECO:0000313" key="9">
    <source>
        <dbReference type="EMBL" id="PIR97976.1"/>
    </source>
</evidence>
<dbReference type="Gene3D" id="1.20.58.110">
    <property type="entry name" value="Ribosomal protein S20"/>
    <property type="match status" value="1"/>
</dbReference>
<dbReference type="PANTHER" id="PTHR33398">
    <property type="entry name" value="30S RIBOSOMAL PROTEIN S20"/>
    <property type="match status" value="1"/>
</dbReference>
<keyword evidence="5 7" id="KW-0687">Ribonucleoprotein</keyword>
<dbReference type="GO" id="GO:0003735">
    <property type="term" value="F:structural constituent of ribosome"/>
    <property type="evidence" value="ECO:0007669"/>
    <property type="project" value="InterPro"/>
</dbReference>
<keyword evidence="3 7" id="KW-0694">RNA-binding</keyword>
<dbReference type="GO" id="GO:0070181">
    <property type="term" value="F:small ribosomal subunit rRNA binding"/>
    <property type="evidence" value="ECO:0007669"/>
    <property type="project" value="TreeGrafter"/>
</dbReference>
<feature type="region of interest" description="Disordered" evidence="8">
    <location>
        <begin position="80"/>
        <end position="107"/>
    </location>
</feature>
<name>A0A2H0VFW0_9BACT</name>
<dbReference type="InterPro" id="IPR036510">
    <property type="entry name" value="Ribosomal_bS20_sf"/>
</dbReference>
<protein>
    <recommendedName>
        <fullName evidence="6 7">Small ribosomal subunit protein bS20</fullName>
    </recommendedName>
</protein>
<dbReference type="GO" id="GO:0005829">
    <property type="term" value="C:cytosol"/>
    <property type="evidence" value="ECO:0007669"/>
    <property type="project" value="TreeGrafter"/>
</dbReference>
<proteinExistence type="inferred from homology"/>
<dbReference type="GO" id="GO:0006412">
    <property type="term" value="P:translation"/>
    <property type="evidence" value="ECO:0007669"/>
    <property type="project" value="UniProtKB-UniRule"/>
</dbReference>
<evidence type="ECO:0000256" key="4">
    <source>
        <dbReference type="ARBA" id="ARBA00022980"/>
    </source>
</evidence>
<dbReference type="Pfam" id="PF01649">
    <property type="entry name" value="Ribosomal_S20p"/>
    <property type="match status" value="1"/>
</dbReference>
<reference evidence="10" key="1">
    <citation type="submission" date="2017-09" db="EMBL/GenBank/DDBJ databases">
        <title>Depth-based differentiation of microbial function through sediment-hosted aquifers and enrichment of novel symbionts in the deep terrestrial subsurface.</title>
        <authorList>
            <person name="Probst A.J."/>
            <person name="Ladd B."/>
            <person name="Jarett J.K."/>
            <person name="Geller-Mcgrath D.E."/>
            <person name="Sieber C.M.K."/>
            <person name="Emerson J.B."/>
            <person name="Anantharaman K."/>
            <person name="Thomas B.C."/>
            <person name="Malmstrom R."/>
            <person name="Stieglmeier M."/>
            <person name="Klingl A."/>
            <person name="Woyke T."/>
            <person name="Ryan C.M."/>
            <person name="Banfield J.F."/>
        </authorList>
    </citation>
    <scope>NUCLEOTIDE SEQUENCE [LARGE SCALE GENOMIC DNA]</scope>
</reference>
<evidence type="ECO:0000256" key="1">
    <source>
        <dbReference type="ARBA" id="ARBA00007634"/>
    </source>
</evidence>
<comment type="function">
    <text evidence="7">Binds directly to 16S ribosomal RNA.</text>
</comment>
<evidence type="ECO:0000313" key="10">
    <source>
        <dbReference type="Proteomes" id="UP000231466"/>
    </source>
</evidence>
<organism evidence="9 10">
    <name type="scientific">Candidatus Colwellbacteria bacterium CG10_big_fil_rev_8_21_14_0_10_42_22</name>
    <dbReference type="NCBI Taxonomy" id="1974540"/>
    <lineage>
        <taxon>Bacteria</taxon>
        <taxon>Candidatus Colwelliibacteriota</taxon>
    </lineage>
</organism>
<dbReference type="PANTHER" id="PTHR33398:SF1">
    <property type="entry name" value="SMALL RIBOSOMAL SUBUNIT PROTEIN BS20C"/>
    <property type="match status" value="1"/>
</dbReference>
<evidence type="ECO:0000256" key="8">
    <source>
        <dbReference type="SAM" id="MobiDB-lite"/>
    </source>
</evidence>
<dbReference type="GO" id="GO:0015935">
    <property type="term" value="C:small ribosomal subunit"/>
    <property type="evidence" value="ECO:0007669"/>
    <property type="project" value="TreeGrafter"/>
</dbReference>
<evidence type="ECO:0000256" key="3">
    <source>
        <dbReference type="ARBA" id="ARBA00022884"/>
    </source>
</evidence>
<accession>A0A2H0VFW0</accession>
<evidence type="ECO:0000256" key="5">
    <source>
        <dbReference type="ARBA" id="ARBA00023274"/>
    </source>
</evidence>
<dbReference type="SUPFAM" id="SSF46992">
    <property type="entry name" value="Ribosomal protein S20"/>
    <property type="match status" value="1"/>
</dbReference>
<dbReference type="AlphaFoldDB" id="A0A2H0VFW0"/>
<keyword evidence="4 7" id="KW-0689">Ribosomal protein</keyword>
<comment type="similarity">
    <text evidence="1 7">Belongs to the bacterial ribosomal protein bS20 family.</text>
</comment>
<dbReference type="InterPro" id="IPR002583">
    <property type="entry name" value="Ribosomal_bS20"/>
</dbReference>
<dbReference type="Proteomes" id="UP000231466">
    <property type="component" value="Unassembled WGS sequence"/>
</dbReference>
<comment type="caution">
    <text evidence="9">The sequence shown here is derived from an EMBL/GenBank/DDBJ whole genome shotgun (WGS) entry which is preliminary data.</text>
</comment>
<dbReference type="NCBIfam" id="TIGR00029">
    <property type="entry name" value="S20"/>
    <property type="match status" value="1"/>
</dbReference>
<evidence type="ECO:0000256" key="6">
    <source>
        <dbReference type="ARBA" id="ARBA00035136"/>
    </source>
</evidence>
<feature type="compositionally biased region" description="Low complexity" evidence="8">
    <location>
        <begin position="93"/>
        <end position="107"/>
    </location>
</feature>
<dbReference type="HAMAP" id="MF_00500">
    <property type="entry name" value="Ribosomal_bS20"/>
    <property type="match status" value="1"/>
</dbReference>
<gene>
    <name evidence="7 9" type="primary">rpsT</name>
    <name evidence="9" type="ORF">COT89_01860</name>
</gene>